<evidence type="ECO:0000259" key="10">
    <source>
        <dbReference type="PROSITE" id="PS52035"/>
    </source>
</evidence>
<dbReference type="PRINTS" id="PR00765">
    <property type="entry name" value="CRBOXYPTASEA"/>
</dbReference>
<evidence type="ECO:0000256" key="1">
    <source>
        <dbReference type="ARBA" id="ARBA00001947"/>
    </source>
</evidence>
<keyword evidence="9" id="KW-0732">Signal</keyword>
<accession>A0AAE3AQN0</accession>
<dbReference type="GO" id="GO:0008270">
    <property type="term" value="F:zinc ion binding"/>
    <property type="evidence" value="ECO:0007669"/>
    <property type="project" value="InterPro"/>
</dbReference>
<protein>
    <submittedName>
        <fullName evidence="11">Peptidase</fullName>
    </submittedName>
</protein>
<evidence type="ECO:0000256" key="8">
    <source>
        <dbReference type="SAM" id="MobiDB-lite"/>
    </source>
</evidence>
<keyword evidence="6" id="KW-0482">Metalloprotease</keyword>
<dbReference type="GO" id="GO:0004181">
    <property type="term" value="F:metallocarboxypeptidase activity"/>
    <property type="evidence" value="ECO:0007669"/>
    <property type="project" value="InterPro"/>
</dbReference>
<dbReference type="Proteomes" id="UP001198962">
    <property type="component" value="Unassembled WGS sequence"/>
</dbReference>
<evidence type="ECO:0000313" key="11">
    <source>
        <dbReference type="EMBL" id="MCC2164167.1"/>
    </source>
</evidence>
<keyword evidence="5" id="KW-0862">Zinc</keyword>
<dbReference type="PROSITE" id="PS52035">
    <property type="entry name" value="PEPTIDASE_M14"/>
    <property type="match status" value="1"/>
</dbReference>
<evidence type="ECO:0000256" key="4">
    <source>
        <dbReference type="ARBA" id="ARBA00022801"/>
    </source>
</evidence>
<dbReference type="InterPro" id="IPR000834">
    <property type="entry name" value="Peptidase_M14"/>
</dbReference>
<feature type="compositionally biased region" description="Low complexity" evidence="8">
    <location>
        <begin position="47"/>
        <end position="116"/>
    </location>
</feature>
<evidence type="ECO:0000256" key="2">
    <source>
        <dbReference type="ARBA" id="ARBA00005988"/>
    </source>
</evidence>
<proteinExistence type="inferred from homology"/>
<evidence type="ECO:0000256" key="9">
    <source>
        <dbReference type="SAM" id="SignalP"/>
    </source>
</evidence>
<dbReference type="PANTHER" id="PTHR11705:SF143">
    <property type="entry name" value="SLL0236 PROTEIN"/>
    <property type="match status" value="1"/>
</dbReference>
<evidence type="ECO:0000256" key="7">
    <source>
        <dbReference type="PROSITE-ProRule" id="PRU01379"/>
    </source>
</evidence>
<dbReference type="AlphaFoldDB" id="A0AAE3AQN0"/>
<dbReference type="RefSeq" id="WP_308450884.1">
    <property type="nucleotide sequence ID" value="NZ_JAJEPU010000009.1"/>
</dbReference>
<sequence>MRTKNINGFLTGMLATVMVAGTSFSAQAEVIVPANELTTEVKQESPTTATTETTTETTQAAVQTSPAPVTSETQATPTAPTASSTPTPSSGTVTSGTVTSGSTTTSGFSTGTGSPVIGPGMSTSNSVGPGVSGIGGMIPQVTESTNTTDGTSAFAGTVTAPIVKVAEKYTYDQMSQDIQKLSARYGSHMKVNVIGTSLDGRNLYEIVVGNQNAPKHILIHAGIHAREYMTPLLVMKQLEYGLAFYDSGSYNGTPLSQLFNQVAIHYVPMVNPDGISISQFGESGIRSETLRQQIRQCYENDKELGRTSSTYERYLLYWKADARGTDLNQNFPADWDQVSSSPKPSYGTYKGTSSLSEPESQALANLALSRNWALTISYHSMGNLIYWDYAGNKVKETSKALADLMASKTGYRLGGSSGHGGFKDWVQIKDSPIPSVTIEVGSVTCPMPVSEFPAVWQHNKEVWVSAMEFAIQH</sequence>
<evidence type="ECO:0000313" key="12">
    <source>
        <dbReference type="Proteomes" id="UP001198962"/>
    </source>
</evidence>
<dbReference type="Pfam" id="PF00246">
    <property type="entry name" value="Peptidase_M14"/>
    <property type="match status" value="1"/>
</dbReference>
<feature type="signal peptide" evidence="9">
    <location>
        <begin position="1"/>
        <end position="28"/>
    </location>
</feature>
<dbReference type="GO" id="GO:0006508">
    <property type="term" value="P:proteolysis"/>
    <property type="evidence" value="ECO:0007669"/>
    <property type="project" value="UniProtKB-KW"/>
</dbReference>
<comment type="similarity">
    <text evidence="2 7">Belongs to the peptidase M14 family.</text>
</comment>
<feature type="domain" description="Peptidase M14" evidence="10">
    <location>
        <begin position="167"/>
        <end position="470"/>
    </location>
</feature>
<dbReference type="SUPFAM" id="SSF53187">
    <property type="entry name" value="Zn-dependent exopeptidases"/>
    <property type="match status" value="1"/>
</dbReference>
<dbReference type="SMART" id="SM00631">
    <property type="entry name" value="Zn_pept"/>
    <property type="match status" value="1"/>
</dbReference>
<dbReference type="GO" id="GO:0005615">
    <property type="term" value="C:extracellular space"/>
    <property type="evidence" value="ECO:0007669"/>
    <property type="project" value="TreeGrafter"/>
</dbReference>
<dbReference type="Gene3D" id="3.40.630.10">
    <property type="entry name" value="Zn peptidases"/>
    <property type="match status" value="1"/>
</dbReference>
<keyword evidence="4" id="KW-0378">Hydrolase</keyword>
<dbReference type="PANTHER" id="PTHR11705">
    <property type="entry name" value="PROTEASE FAMILY M14 CARBOXYPEPTIDASE A,B"/>
    <property type="match status" value="1"/>
</dbReference>
<evidence type="ECO:0000256" key="3">
    <source>
        <dbReference type="ARBA" id="ARBA00022670"/>
    </source>
</evidence>
<evidence type="ECO:0000256" key="6">
    <source>
        <dbReference type="ARBA" id="ARBA00023049"/>
    </source>
</evidence>
<feature type="chain" id="PRO_5042082186" evidence="9">
    <location>
        <begin position="29"/>
        <end position="473"/>
    </location>
</feature>
<comment type="cofactor">
    <cofactor evidence="1">
        <name>Zn(2+)</name>
        <dbReference type="ChEBI" id="CHEBI:29105"/>
    </cofactor>
</comment>
<feature type="region of interest" description="Disordered" evidence="8">
    <location>
        <begin position="39"/>
        <end position="126"/>
    </location>
</feature>
<keyword evidence="3" id="KW-0645">Protease</keyword>
<comment type="caution">
    <text evidence="11">The sequence shown here is derived from an EMBL/GenBank/DDBJ whole genome shotgun (WGS) entry which is preliminary data.</text>
</comment>
<dbReference type="EMBL" id="JAJEPU010000009">
    <property type="protein sequence ID" value="MCC2164167.1"/>
    <property type="molecule type" value="Genomic_DNA"/>
</dbReference>
<reference evidence="11" key="1">
    <citation type="submission" date="2021-10" db="EMBL/GenBank/DDBJ databases">
        <title>Anaerobic single-cell dispensing facilitates the cultivation of human gut bacteria.</title>
        <authorList>
            <person name="Afrizal A."/>
        </authorList>
    </citation>
    <scope>NUCLEOTIDE SEQUENCE</scope>
    <source>
        <strain evidence="11">CLA-AA-H274</strain>
    </source>
</reference>
<organism evidence="11 12">
    <name type="scientific">Brotaphodocola catenula</name>
    <dbReference type="NCBI Taxonomy" id="2885361"/>
    <lineage>
        <taxon>Bacteria</taxon>
        <taxon>Bacillati</taxon>
        <taxon>Bacillota</taxon>
        <taxon>Clostridia</taxon>
        <taxon>Lachnospirales</taxon>
        <taxon>Lachnospiraceae</taxon>
        <taxon>Brotaphodocola</taxon>
    </lineage>
</organism>
<feature type="active site" description="Proton donor/acceptor" evidence="7">
    <location>
        <position position="439"/>
    </location>
</feature>
<evidence type="ECO:0000256" key="5">
    <source>
        <dbReference type="ARBA" id="ARBA00022833"/>
    </source>
</evidence>
<name>A0AAE3AQN0_9FIRM</name>
<keyword evidence="12" id="KW-1185">Reference proteome</keyword>
<gene>
    <name evidence="11" type="ORF">LKD32_04570</name>
</gene>